<feature type="region of interest" description="Disordered" evidence="1">
    <location>
        <begin position="46"/>
        <end position="66"/>
    </location>
</feature>
<feature type="region of interest" description="Disordered" evidence="1">
    <location>
        <begin position="327"/>
        <end position="392"/>
    </location>
</feature>
<feature type="region of interest" description="Disordered" evidence="1">
    <location>
        <begin position="296"/>
        <end position="315"/>
    </location>
</feature>
<dbReference type="Proteomes" id="UP000800035">
    <property type="component" value="Unassembled WGS sequence"/>
</dbReference>
<feature type="transmembrane region" description="Helical" evidence="2">
    <location>
        <begin position="12"/>
        <end position="35"/>
    </location>
</feature>
<organism evidence="3 4">
    <name type="scientific">Byssothecium circinans</name>
    <dbReference type="NCBI Taxonomy" id="147558"/>
    <lineage>
        <taxon>Eukaryota</taxon>
        <taxon>Fungi</taxon>
        <taxon>Dikarya</taxon>
        <taxon>Ascomycota</taxon>
        <taxon>Pezizomycotina</taxon>
        <taxon>Dothideomycetes</taxon>
        <taxon>Pleosporomycetidae</taxon>
        <taxon>Pleosporales</taxon>
        <taxon>Massarineae</taxon>
        <taxon>Massarinaceae</taxon>
        <taxon>Byssothecium</taxon>
    </lineage>
</organism>
<sequence>MGNWFGNLDLAYKYTIVFVSLLVLTLTAGLIKVLFDRRKMKKLIAKQNEEAGPREEQMELNQREKDEGDLFGVRAIEAGFYAGIPQSRPTSRAGSPAGSPSMSSTTLLSGYNSPKIQTNSMASSITDLPLAHTNRDSNRDSQALPSTSPQRRTPSALRLAPSVAEISGRHNHNVDVNMNLNVPPSPVLTKSPRSPTFAGFDDENETRPAHYAPVAPQLPMPQGFEGSLMSGASPENNASSSLQPHTMKPSMPSENSKSPYVAYNRGPQSNKNMSNLTISKVPSIEPVQPVLILPATTYEPSHKRDESDASSVYSDKRNSTYQFPAPAFASTSASHQRTTSTGSYNYSFPGSSDRNSVALGVASKEGGRRQSSANSSLLAPGSTHSKDSNDPRFSDFYDAYYRNSHLVKDAPRRPDPINTEPTIVEVPTPLASPAPRGNNQPGMAL</sequence>
<gene>
    <name evidence="3" type="ORF">CC80DRAFT_543344</name>
</gene>
<dbReference type="EMBL" id="ML976980">
    <property type="protein sequence ID" value="KAF1961975.1"/>
    <property type="molecule type" value="Genomic_DNA"/>
</dbReference>
<dbReference type="PANTHER" id="PTHR40623">
    <property type="entry name" value="INTEGRAL MEMBRANE PROTEIN"/>
    <property type="match status" value="1"/>
</dbReference>
<dbReference type="OrthoDB" id="5361354at2759"/>
<feature type="compositionally biased region" description="Basic and acidic residues" evidence="1">
    <location>
        <begin position="47"/>
        <end position="66"/>
    </location>
</feature>
<feature type="compositionally biased region" description="Low complexity" evidence="1">
    <location>
        <begin position="89"/>
        <end position="106"/>
    </location>
</feature>
<keyword evidence="2" id="KW-0472">Membrane</keyword>
<accession>A0A6A5UAN9</accession>
<protein>
    <submittedName>
        <fullName evidence="3">Uncharacterized protein</fullName>
    </submittedName>
</protein>
<dbReference type="AlphaFoldDB" id="A0A6A5UAN9"/>
<dbReference type="PANTHER" id="PTHR40623:SF1">
    <property type="match status" value="1"/>
</dbReference>
<keyword evidence="4" id="KW-1185">Reference proteome</keyword>
<feature type="compositionally biased region" description="Polar residues" evidence="1">
    <location>
        <begin position="233"/>
        <end position="244"/>
    </location>
</feature>
<proteinExistence type="predicted"/>
<name>A0A6A5UAN9_9PLEO</name>
<keyword evidence="2" id="KW-0812">Transmembrane</keyword>
<keyword evidence="2" id="KW-1133">Transmembrane helix</keyword>
<reference evidence="3" key="1">
    <citation type="journal article" date="2020" name="Stud. Mycol.">
        <title>101 Dothideomycetes genomes: a test case for predicting lifestyles and emergence of pathogens.</title>
        <authorList>
            <person name="Haridas S."/>
            <person name="Albert R."/>
            <person name="Binder M."/>
            <person name="Bloem J."/>
            <person name="Labutti K."/>
            <person name="Salamov A."/>
            <person name="Andreopoulos B."/>
            <person name="Baker S."/>
            <person name="Barry K."/>
            <person name="Bills G."/>
            <person name="Bluhm B."/>
            <person name="Cannon C."/>
            <person name="Castanera R."/>
            <person name="Culley D."/>
            <person name="Daum C."/>
            <person name="Ezra D."/>
            <person name="Gonzalez J."/>
            <person name="Henrissat B."/>
            <person name="Kuo A."/>
            <person name="Liang C."/>
            <person name="Lipzen A."/>
            <person name="Lutzoni F."/>
            <person name="Magnuson J."/>
            <person name="Mondo S."/>
            <person name="Nolan M."/>
            <person name="Ohm R."/>
            <person name="Pangilinan J."/>
            <person name="Park H.-J."/>
            <person name="Ramirez L."/>
            <person name="Alfaro M."/>
            <person name="Sun H."/>
            <person name="Tritt A."/>
            <person name="Yoshinaga Y."/>
            <person name="Zwiers L.-H."/>
            <person name="Turgeon B."/>
            <person name="Goodwin S."/>
            <person name="Spatafora J."/>
            <person name="Crous P."/>
            <person name="Grigoriev I."/>
        </authorList>
    </citation>
    <scope>NUCLEOTIDE SEQUENCE</scope>
    <source>
        <strain evidence="3">CBS 675.92</strain>
    </source>
</reference>
<evidence type="ECO:0000256" key="1">
    <source>
        <dbReference type="SAM" id="MobiDB-lite"/>
    </source>
</evidence>
<feature type="compositionally biased region" description="Polar residues" evidence="1">
    <location>
        <begin position="335"/>
        <end position="355"/>
    </location>
</feature>
<evidence type="ECO:0000313" key="3">
    <source>
        <dbReference type="EMBL" id="KAF1961975.1"/>
    </source>
</evidence>
<feature type="region of interest" description="Disordered" evidence="1">
    <location>
        <begin position="131"/>
        <end position="158"/>
    </location>
</feature>
<feature type="region of interest" description="Disordered" evidence="1">
    <location>
        <begin position="85"/>
        <end position="115"/>
    </location>
</feature>
<feature type="region of interest" description="Disordered" evidence="1">
    <location>
        <begin position="179"/>
        <end position="274"/>
    </location>
</feature>
<feature type="compositionally biased region" description="Polar residues" evidence="1">
    <location>
        <begin position="140"/>
        <end position="153"/>
    </location>
</feature>
<feature type="region of interest" description="Disordered" evidence="1">
    <location>
        <begin position="407"/>
        <end position="445"/>
    </location>
</feature>
<evidence type="ECO:0000256" key="2">
    <source>
        <dbReference type="SAM" id="Phobius"/>
    </source>
</evidence>
<evidence type="ECO:0000313" key="4">
    <source>
        <dbReference type="Proteomes" id="UP000800035"/>
    </source>
</evidence>